<evidence type="ECO:0000313" key="12">
    <source>
        <dbReference type="Proteomes" id="UP001267878"/>
    </source>
</evidence>
<evidence type="ECO:0000256" key="9">
    <source>
        <dbReference type="SAM" id="Phobius"/>
    </source>
</evidence>
<keyword evidence="4 9" id="KW-1133">Transmembrane helix</keyword>
<sequence>MAIDELLDEHEQSERVREWLRRNGSALVFGIALGLAAIGGWQWWQRHQADKQSKAASDYQAAVDAIQASDKAASAKVQAVPEGIFRALAQLELAKSQLQANQNDAAIATLRSVRTSDPALTAIVNQRLARVLINAKQADAALKLVANGDSLVVLEIRGDAQLALGQRDQARDSYSKALLKAEVGTPQRRLIELKLIQAGGTPPKTESQS</sequence>
<evidence type="ECO:0000256" key="5">
    <source>
        <dbReference type="ARBA" id="ARBA00023136"/>
    </source>
</evidence>
<feature type="domain" description="Ancillary SecYEG translocon subunit/Cell division coordinator CpoB TPR" evidence="10">
    <location>
        <begin position="17"/>
        <end position="195"/>
    </location>
</feature>
<dbReference type="InterPro" id="IPR018704">
    <property type="entry name" value="SecYEG/CpoB_TPR"/>
</dbReference>
<evidence type="ECO:0000256" key="2">
    <source>
        <dbReference type="ARBA" id="ARBA00022475"/>
    </source>
</evidence>
<dbReference type="RefSeq" id="WP_310052599.1">
    <property type="nucleotide sequence ID" value="NZ_JAVDVW010000001.1"/>
</dbReference>
<dbReference type="PANTHER" id="PTHR38035:SF1">
    <property type="entry name" value="ANCILLARY SECYEG TRANSLOCON SUBUNIT"/>
    <property type="match status" value="1"/>
</dbReference>
<evidence type="ECO:0000256" key="3">
    <source>
        <dbReference type="ARBA" id="ARBA00022692"/>
    </source>
</evidence>
<keyword evidence="12" id="KW-1185">Reference proteome</keyword>
<dbReference type="InterPro" id="IPR026039">
    <property type="entry name" value="YfgM"/>
</dbReference>
<dbReference type="InterPro" id="IPR011990">
    <property type="entry name" value="TPR-like_helical_dom_sf"/>
</dbReference>
<organism evidence="11 12">
    <name type="scientific">Agrilutibacter niabensis</name>
    <dbReference type="NCBI Taxonomy" id="380628"/>
    <lineage>
        <taxon>Bacteria</taxon>
        <taxon>Pseudomonadati</taxon>
        <taxon>Pseudomonadota</taxon>
        <taxon>Gammaproteobacteria</taxon>
        <taxon>Lysobacterales</taxon>
        <taxon>Lysobacteraceae</taxon>
        <taxon>Agrilutibacter</taxon>
    </lineage>
</organism>
<evidence type="ECO:0000256" key="1">
    <source>
        <dbReference type="ARBA" id="ARBA00004401"/>
    </source>
</evidence>
<keyword evidence="5 9" id="KW-0472">Membrane</keyword>
<evidence type="ECO:0000259" key="10">
    <source>
        <dbReference type="Pfam" id="PF09976"/>
    </source>
</evidence>
<dbReference type="EMBL" id="JAVDVW010000001">
    <property type="protein sequence ID" value="MDR7098581.1"/>
    <property type="molecule type" value="Genomic_DNA"/>
</dbReference>
<dbReference type="Pfam" id="PF09976">
    <property type="entry name" value="TPR_21"/>
    <property type="match status" value="1"/>
</dbReference>
<evidence type="ECO:0000256" key="8">
    <source>
        <dbReference type="ARBA" id="ARBA00024235"/>
    </source>
</evidence>
<reference evidence="11 12" key="1">
    <citation type="submission" date="2023-07" db="EMBL/GenBank/DDBJ databases">
        <title>Sorghum-associated microbial communities from plants grown in Nebraska, USA.</title>
        <authorList>
            <person name="Schachtman D."/>
        </authorList>
    </citation>
    <scope>NUCLEOTIDE SEQUENCE [LARGE SCALE GENOMIC DNA]</scope>
    <source>
        <strain evidence="11 12">BE187</strain>
    </source>
</reference>
<dbReference type="PIRSF" id="PIRSF006170">
    <property type="entry name" value="YfgM"/>
    <property type="match status" value="1"/>
</dbReference>
<comment type="caution">
    <text evidence="11">The sequence shown here is derived from an EMBL/GenBank/DDBJ whole genome shotgun (WGS) entry which is preliminary data.</text>
</comment>
<comment type="subcellular location">
    <subcellularLocation>
        <location evidence="1">Cell membrane</location>
        <topology evidence="1">Single-pass type II membrane protein</topology>
    </subcellularLocation>
</comment>
<gene>
    <name evidence="11" type="ORF">J2X04_000928</name>
</gene>
<dbReference type="SUPFAM" id="SSF48452">
    <property type="entry name" value="TPR-like"/>
    <property type="match status" value="1"/>
</dbReference>
<dbReference type="Gene3D" id="1.25.40.10">
    <property type="entry name" value="Tetratricopeptide repeat domain"/>
    <property type="match status" value="1"/>
</dbReference>
<dbReference type="Proteomes" id="UP001267878">
    <property type="component" value="Unassembled WGS sequence"/>
</dbReference>
<evidence type="ECO:0000256" key="7">
    <source>
        <dbReference type="ARBA" id="ARBA00024197"/>
    </source>
</evidence>
<feature type="transmembrane region" description="Helical" evidence="9">
    <location>
        <begin position="25"/>
        <end position="44"/>
    </location>
</feature>
<comment type="similarity">
    <text evidence="7">Belongs to the YfgM family.</text>
</comment>
<evidence type="ECO:0000256" key="4">
    <source>
        <dbReference type="ARBA" id="ARBA00022989"/>
    </source>
</evidence>
<keyword evidence="6" id="KW-0143">Chaperone</keyword>
<evidence type="ECO:0000313" key="11">
    <source>
        <dbReference type="EMBL" id="MDR7098581.1"/>
    </source>
</evidence>
<protein>
    <recommendedName>
        <fullName evidence="8">Ancillary SecYEG translocon subunit</fullName>
    </recommendedName>
</protein>
<proteinExistence type="inferred from homology"/>
<evidence type="ECO:0000256" key="6">
    <source>
        <dbReference type="ARBA" id="ARBA00023186"/>
    </source>
</evidence>
<name>A0ABU1VM73_9GAMM</name>
<dbReference type="PANTHER" id="PTHR38035">
    <property type="entry name" value="UPF0070 PROTEIN YFGM"/>
    <property type="match status" value="1"/>
</dbReference>
<keyword evidence="2" id="KW-1003">Cell membrane</keyword>
<keyword evidence="3 9" id="KW-0812">Transmembrane</keyword>
<accession>A0ABU1VM73</accession>